<gene>
    <name evidence="2" type="ORF">L1785_03855</name>
</gene>
<evidence type="ECO:0000313" key="2">
    <source>
        <dbReference type="EMBL" id="MCF4120105.1"/>
    </source>
</evidence>
<feature type="domain" description="Polysaccharide pyruvyl transferase" evidence="1">
    <location>
        <begin position="36"/>
        <end position="338"/>
    </location>
</feature>
<sequence length="397" mass="42651">MKWTPRGESRPETLPEPAAGGVSRTIYLVTTAGHPNYGDEVIVRGWLRLLAEREPGAEVWVDCPNPGPAAALLHGEHPRVRFTDTLYRLCWEAPSDDPRDVGEFVTKTLEDPGAAPRWIAGIDIARSADVVHVVGGGYINSVWPRHVGLVAAAAWLRRERGVRLGATGLGLLPVERGVAEVWTESAAAFDVLTVRDEPSLVVARAGNPRARLAIDDVFVSGMADLLAGSANDAPDTMVCVQTDMYDGDFGLVVDYVREVARRWQGPWGSVGFVECMPQVDRAIYDALRDDFPEARFYSVWEILADGLPARRGQRWISTRFHTHLLAAAAGASGIALSLNNDYYAVSHAAVVAAGSGWTLGSLDDASSAKAGGAGELPARTEELTAAARSAGAELYGW</sequence>
<protein>
    <submittedName>
        <fullName evidence="2">Polysaccharide pyruvyl transferase family protein</fullName>
    </submittedName>
</protein>
<keyword evidence="3" id="KW-1185">Reference proteome</keyword>
<evidence type="ECO:0000259" key="1">
    <source>
        <dbReference type="Pfam" id="PF04230"/>
    </source>
</evidence>
<comment type="caution">
    <text evidence="2">The sequence shown here is derived from an EMBL/GenBank/DDBJ whole genome shotgun (WGS) entry which is preliminary data.</text>
</comment>
<organism evidence="2 3">
    <name type="scientific">Antribacter soli</name>
    <dbReference type="NCBI Taxonomy" id="2910976"/>
    <lineage>
        <taxon>Bacteria</taxon>
        <taxon>Bacillati</taxon>
        <taxon>Actinomycetota</taxon>
        <taxon>Actinomycetes</taxon>
        <taxon>Micrococcales</taxon>
        <taxon>Promicromonosporaceae</taxon>
        <taxon>Antribacter</taxon>
    </lineage>
</organism>
<dbReference type="RefSeq" id="WP_236087818.1">
    <property type="nucleotide sequence ID" value="NZ_JAKGSG010000013.1"/>
</dbReference>
<keyword evidence="2" id="KW-0808">Transferase</keyword>
<dbReference type="AlphaFoldDB" id="A0AA41U6A5"/>
<name>A0AA41U6A5_9MICO</name>
<evidence type="ECO:0000313" key="3">
    <source>
        <dbReference type="Proteomes" id="UP001165405"/>
    </source>
</evidence>
<reference evidence="2" key="1">
    <citation type="submission" date="2022-01" db="EMBL/GenBank/DDBJ databases">
        <title>Antribacter sp. nov., isolated from Guizhou of China.</title>
        <authorList>
            <person name="Chengliang C."/>
            <person name="Ya Z."/>
        </authorList>
    </citation>
    <scope>NUCLEOTIDE SEQUENCE</scope>
    <source>
        <strain evidence="2">KLBMP 9083</strain>
    </source>
</reference>
<dbReference type="InterPro" id="IPR007345">
    <property type="entry name" value="Polysacch_pyruvyl_Trfase"/>
</dbReference>
<proteinExistence type="predicted"/>
<dbReference type="Pfam" id="PF04230">
    <property type="entry name" value="PS_pyruv_trans"/>
    <property type="match status" value="1"/>
</dbReference>
<accession>A0AA41U6A5</accession>
<dbReference type="Proteomes" id="UP001165405">
    <property type="component" value="Unassembled WGS sequence"/>
</dbReference>
<dbReference type="EMBL" id="JAKGSG010000013">
    <property type="protein sequence ID" value="MCF4120105.1"/>
    <property type="molecule type" value="Genomic_DNA"/>
</dbReference>
<dbReference type="GO" id="GO:0016740">
    <property type="term" value="F:transferase activity"/>
    <property type="evidence" value="ECO:0007669"/>
    <property type="project" value="UniProtKB-KW"/>
</dbReference>